<gene>
    <name evidence="11" type="ORF">ENT43_00725</name>
</gene>
<dbReference type="PRINTS" id="PR01046">
    <property type="entry name" value="TRNASYNTHPRO"/>
</dbReference>
<dbReference type="InterPro" id="IPR004154">
    <property type="entry name" value="Anticodon-bd"/>
</dbReference>
<evidence type="ECO:0000313" key="11">
    <source>
        <dbReference type="EMBL" id="HGT70767.1"/>
    </source>
</evidence>
<proteinExistence type="predicted"/>
<organism evidence="11">
    <name type="scientific">candidate division CPR3 bacterium</name>
    <dbReference type="NCBI Taxonomy" id="2268181"/>
    <lineage>
        <taxon>Bacteria</taxon>
        <taxon>Bacteria division CPR3</taxon>
    </lineage>
</organism>
<reference evidence="11" key="1">
    <citation type="journal article" date="2020" name="mSystems">
        <title>Genome- and Community-Level Interaction Insights into Carbon Utilization and Element Cycling Functions of Hydrothermarchaeota in Hydrothermal Sediment.</title>
        <authorList>
            <person name="Zhou Z."/>
            <person name="Liu Y."/>
            <person name="Xu W."/>
            <person name="Pan J."/>
            <person name="Luo Z.H."/>
            <person name="Li M."/>
        </authorList>
    </citation>
    <scope>NUCLEOTIDE SEQUENCE [LARGE SCALE GENOMIC DNA]</scope>
    <source>
        <strain evidence="11">SpSt-579</strain>
    </source>
</reference>
<evidence type="ECO:0000256" key="4">
    <source>
        <dbReference type="ARBA" id="ARBA00022741"/>
    </source>
</evidence>
<dbReference type="InterPro" id="IPR044140">
    <property type="entry name" value="ProRS_anticodon_short"/>
</dbReference>
<keyword evidence="4" id="KW-0547">Nucleotide-binding</keyword>
<dbReference type="InterPro" id="IPR002314">
    <property type="entry name" value="aa-tRNA-synt_IIb"/>
</dbReference>
<dbReference type="Pfam" id="PF03129">
    <property type="entry name" value="HGTP_anticodon"/>
    <property type="match status" value="1"/>
</dbReference>
<dbReference type="SUPFAM" id="SSF52954">
    <property type="entry name" value="Class II aaRS ABD-related"/>
    <property type="match status" value="1"/>
</dbReference>
<evidence type="ECO:0000256" key="7">
    <source>
        <dbReference type="ARBA" id="ARBA00023146"/>
    </source>
</evidence>
<dbReference type="InterPro" id="IPR045864">
    <property type="entry name" value="aa-tRNA-synth_II/BPL/LPL"/>
</dbReference>
<protein>
    <recommendedName>
        <fullName evidence="2">Proline--tRNA ligase</fullName>
        <ecNumber evidence="1">6.1.1.15</ecNumber>
    </recommendedName>
    <alternativeName>
        <fullName evidence="8">Prolyl-tRNA synthetase</fullName>
    </alternativeName>
</protein>
<dbReference type="InterPro" id="IPR036621">
    <property type="entry name" value="Anticodon-bd_dom_sf"/>
</dbReference>
<sequence length="412" mass="46744">MRQSKLALKTYKETPKDADNISAALLIRGGFIEKVVSGVFNYLPLGLKVLHKIENIIREEMNAIEGQEILMPALTPKENWEVTNRWDSFDALIKVKAFGDKEFALGATHEEIITPLAKQYIESYRDLPRYLYQIQTKFRNEPRAKSGLLRGREFGMKDLYSFHSSIEDLDEYYDRVIESYFKILKRIGLEDYTYLTYASGGAFSRYSHEFQTVCESGEDTVYVCEKCRVAINKEIIEEQKDCPKCGSSDLAVKKSIETANIFKLGTRFSSPFNLGYLDEKGEKKDVIMGCYGFGPTRSMGTIVEVFHDEKGIIWPESVSPFDIHLIALGETEEVKNKSEEIYKELTSKGFDVLFDDRDESAGVKFADSDLIGIPKRIIVSGKTIAAGGVGYRKRVEKEESIVSFDDLIAKLS</sequence>
<evidence type="ECO:0000259" key="10">
    <source>
        <dbReference type="PROSITE" id="PS50862"/>
    </source>
</evidence>
<dbReference type="GO" id="GO:0004827">
    <property type="term" value="F:proline-tRNA ligase activity"/>
    <property type="evidence" value="ECO:0007669"/>
    <property type="project" value="UniProtKB-EC"/>
</dbReference>
<keyword evidence="3" id="KW-0436">Ligase</keyword>
<dbReference type="EMBL" id="DSYQ01000002">
    <property type="protein sequence ID" value="HGT70767.1"/>
    <property type="molecule type" value="Genomic_DNA"/>
</dbReference>
<keyword evidence="6" id="KW-0648">Protein biosynthesis</keyword>
<dbReference type="PROSITE" id="PS50862">
    <property type="entry name" value="AA_TRNA_LIGASE_II"/>
    <property type="match status" value="1"/>
</dbReference>
<dbReference type="GO" id="GO:0005829">
    <property type="term" value="C:cytosol"/>
    <property type="evidence" value="ECO:0007669"/>
    <property type="project" value="TreeGrafter"/>
</dbReference>
<evidence type="ECO:0000256" key="8">
    <source>
        <dbReference type="ARBA" id="ARBA00029731"/>
    </source>
</evidence>
<dbReference type="Pfam" id="PF00587">
    <property type="entry name" value="tRNA-synt_2b"/>
    <property type="match status" value="1"/>
</dbReference>
<dbReference type="InterPro" id="IPR006195">
    <property type="entry name" value="aa-tRNA-synth_II"/>
</dbReference>
<dbReference type="GO" id="GO:0005524">
    <property type="term" value="F:ATP binding"/>
    <property type="evidence" value="ECO:0007669"/>
    <property type="project" value="UniProtKB-KW"/>
</dbReference>
<name>A0A7C4M077_UNCC3</name>
<accession>A0A7C4M077</accession>
<evidence type="ECO:0000256" key="5">
    <source>
        <dbReference type="ARBA" id="ARBA00022840"/>
    </source>
</evidence>
<evidence type="ECO:0000256" key="9">
    <source>
        <dbReference type="ARBA" id="ARBA00047671"/>
    </source>
</evidence>
<comment type="catalytic activity">
    <reaction evidence="9">
        <text>tRNA(Pro) + L-proline + ATP = L-prolyl-tRNA(Pro) + AMP + diphosphate</text>
        <dbReference type="Rhea" id="RHEA:14305"/>
        <dbReference type="Rhea" id="RHEA-COMP:9700"/>
        <dbReference type="Rhea" id="RHEA-COMP:9702"/>
        <dbReference type="ChEBI" id="CHEBI:30616"/>
        <dbReference type="ChEBI" id="CHEBI:33019"/>
        <dbReference type="ChEBI" id="CHEBI:60039"/>
        <dbReference type="ChEBI" id="CHEBI:78442"/>
        <dbReference type="ChEBI" id="CHEBI:78532"/>
        <dbReference type="ChEBI" id="CHEBI:456215"/>
        <dbReference type="EC" id="6.1.1.15"/>
    </reaction>
</comment>
<dbReference type="Gene3D" id="3.30.930.10">
    <property type="entry name" value="Bira Bifunctional Protein, Domain 2"/>
    <property type="match status" value="1"/>
</dbReference>
<dbReference type="Gene3D" id="3.40.50.800">
    <property type="entry name" value="Anticodon-binding domain"/>
    <property type="match status" value="1"/>
</dbReference>
<evidence type="ECO:0000256" key="3">
    <source>
        <dbReference type="ARBA" id="ARBA00022598"/>
    </source>
</evidence>
<keyword evidence="5" id="KW-0067">ATP-binding</keyword>
<feature type="domain" description="Aminoacyl-transfer RNA synthetases class-II family profile" evidence="10">
    <location>
        <begin position="33"/>
        <end position="315"/>
    </location>
</feature>
<dbReference type="InterPro" id="IPR002316">
    <property type="entry name" value="Pro-tRNA-ligase_IIa"/>
</dbReference>
<dbReference type="EC" id="6.1.1.15" evidence="1"/>
<dbReference type="PANTHER" id="PTHR42753">
    <property type="entry name" value="MITOCHONDRIAL RIBOSOME PROTEIN L39/PROLYL-TRNA LIGASE FAMILY MEMBER"/>
    <property type="match status" value="1"/>
</dbReference>
<dbReference type="SUPFAM" id="SSF55681">
    <property type="entry name" value="Class II aaRS and biotin synthetases"/>
    <property type="match status" value="1"/>
</dbReference>
<dbReference type="InterPro" id="IPR050062">
    <property type="entry name" value="Pro-tRNA_synthetase"/>
</dbReference>
<dbReference type="PANTHER" id="PTHR42753:SF2">
    <property type="entry name" value="PROLINE--TRNA LIGASE"/>
    <property type="match status" value="1"/>
</dbReference>
<dbReference type="AlphaFoldDB" id="A0A7C4M077"/>
<evidence type="ECO:0000256" key="1">
    <source>
        <dbReference type="ARBA" id="ARBA00012831"/>
    </source>
</evidence>
<evidence type="ECO:0000256" key="2">
    <source>
        <dbReference type="ARBA" id="ARBA00019110"/>
    </source>
</evidence>
<keyword evidence="7 11" id="KW-0030">Aminoacyl-tRNA synthetase</keyword>
<comment type="caution">
    <text evidence="11">The sequence shown here is derived from an EMBL/GenBank/DDBJ whole genome shotgun (WGS) entry which is preliminary data.</text>
</comment>
<dbReference type="GO" id="GO:0006433">
    <property type="term" value="P:prolyl-tRNA aminoacylation"/>
    <property type="evidence" value="ECO:0007669"/>
    <property type="project" value="InterPro"/>
</dbReference>
<evidence type="ECO:0000256" key="6">
    <source>
        <dbReference type="ARBA" id="ARBA00022917"/>
    </source>
</evidence>
<dbReference type="CDD" id="cd00861">
    <property type="entry name" value="ProRS_anticodon_short"/>
    <property type="match status" value="1"/>
</dbReference>